<gene>
    <name evidence="18" type="ORF">CK203_019889</name>
</gene>
<keyword evidence="12" id="KW-0234">DNA repair</keyword>
<dbReference type="EMBL" id="QGNW01000066">
    <property type="protein sequence ID" value="RVX03292.1"/>
    <property type="molecule type" value="Genomic_DNA"/>
</dbReference>
<keyword evidence="6" id="KW-0053">Apoptosis</keyword>
<dbReference type="OrthoDB" id="538811at2759"/>
<keyword evidence="11" id="KW-0156">Chromatin regulator</keyword>
<reference evidence="18 19" key="1">
    <citation type="journal article" date="2018" name="PLoS Genet.">
        <title>Population sequencing reveals clonal diversity and ancestral inbreeding in the grapevine cultivar Chardonnay.</title>
        <authorList>
            <person name="Roach M.J."/>
            <person name="Johnson D.L."/>
            <person name="Bohlmann J."/>
            <person name="van Vuuren H.J."/>
            <person name="Jones S.J."/>
            <person name="Pretorius I.S."/>
            <person name="Schmidt S.A."/>
            <person name="Borneman A.R."/>
        </authorList>
    </citation>
    <scope>NUCLEOTIDE SEQUENCE [LARGE SCALE GENOMIC DNA]</scope>
    <source>
        <strain evidence="19">cv. Chardonnay</strain>
        <tissue evidence="18">Leaf</tissue>
    </source>
</reference>
<evidence type="ECO:0000256" key="6">
    <source>
        <dbReference type="ARBA" id="ARBA00022703"/>
    </source>
</evidence>
<evidence type="ECO:0000313" key="19">
    <source>
        <dbReference type="Proteomes" id="UP000288805"/>
    </source>
</evidence>
<evidence type="ECO:0000256" key="3">
    <source>
        <dbReference type="ARBA" id="ARBA00019438"/>
    </source>
</evidence>
<dbReference type="PANTHER" id="PTHR15189">
    <property type="entry name" value="BRISC AND BRCA1-A COMPLEX MEMBER 2"/>
    <property type="match status" value="1"/>
</dbReference>
<accession>A0A438J2Y3</accession>
<keyword evidence="13" id="KW-0539">Nucleus</keyword>
<keyword evidence="8" id="KW-0227">DNA damage</keyword>
<evidence type="ECO:0000256" key="2">
    <source>
        <dbReference type="ARBA" id="ARBA00004496"/>
    </source>
</evidence>
<evidence type="ECO:0000256" key="16">
    <source>
        <dbReference type="ARBA" id="ARBA00032491"/>
    </source>
</evidence>
<keyword evidence="7" id="KW-0677">Repeat</keyword>
<comment type="caution">
    <text evidence="18">The sequence shown here is derived from an EMBL/GenBank/DDBJ whole genome shotgun (WGS) entry which is preliminary data.</text>
</comment>
<evidence type="ECO:0000256" key="8">
    <source>
        <dbReference type="ARBA" id="ARBA00022763"/>
    </source>
</evidence>
<keyword evidence="10" id="KW-0833">Ubl conjugation pathway</keyword>
<dbReference type="PANTHER" id="PTHR15189:SF7">
    <property type="entry name" value="BRISC AND BRCA1-A COMPLEX MEMBER 2"/>
    <property type="match status" value="1"/>
</dbReference>
<dbReference type="AlphaFoldDB" id="A0A438J2Y3"/>
<name>A0A438J2Y3_VITVI</name>
<keyword evidence="4" id="KW-0963">Cytoplasm</keyword>
<dbReference type="GO" id="GO:0005737">
    <property type="term" value="C:cytoplasm"/>
    <property type="evidence" value="ECO:0007669"/>
    <property type="project" value="UniProtKB-SubCell"/>
</dbReference>
<evidence type="ECO:0000256" key="10">
    <source>
        <dbReference type="ARBA" id="ARBA00022786"/>
    </source>
</evidence>
<dbReference type="GO" id="GO:0070552">
    <property type="term" value="C:BRISC complex"/>
    <property type="evidence" value="ECO:0007669"/>
    <property type="project" value="InterPro"/>
</dbReference>
<keyword evidence="9" id="KW-0498">Mitosis</keyword>
<comment type="subcellular location">
    <subcellularLocation>
        <location evidence="2">Cytoplasm</location>
    </subcellularLocation>
    <subcellularLocation>
        <location evidence="1">Nucleus</location>
    </subcellularLocation>
</comment>
<dbReference type="Proteomes" id="UP000288805">
    <property type="component" value="Unassembled WGS sequence"/>
</dbReference>
<proteinExistence type="inferred from homology"/>
<keyword evidence="14" id="KW-0131">Cell cycle</keyword>
<organism evidence="18 19">
    <name type="scientific">Vitis vinifera</name>
    <name type="common">Grape</name>
    <dbReference type="NCBI Taxonomy" id="29760"/>
    <lineage>
        <taxon>Eukaryota</taxon>
        <taxon>Viridiplantae</taxon>
        <taxon>Streptophyta</taxon>
        <taxon>Embryophyta</taxon>
        <taxon>Tracheophyta</taxon>
        <taxon>Spermatophyta</taxon>
        <taxon>Magnoliopsida</taxon>
        <taxon>eudicotyledons</taxon>
        <taxon>Gunneridae</taxon>
        <taxon>Pentapetalae</taxon>
        <taxon>rosids</taxon>
        <taxon>Vitales</taxon>
        <taxon>Vitaceae</taxon>
        <taxon>Viteae</taxon>
        <taxon>Vitis</taxon>
    </lineage>
</organism>
<evidence type="ECO:0000256" key="7">
    <source>
        <dbReference type="ARBA" id="ARBA00022737"/>
    </source>
</evidence>
<evidence type="ECO:0000256" key="11">
    <source>
        <dbReference type="ARBA" id="ARBA00022853"/>
    </source>
</evidence>
<evidence type="ECO:0000256" key="5">
    <source>
        <dbReference type="ARBA" id="ARBA00022618"/>
    </source>
</evidence>
<keyword evidence="5" id="KW-0132">Cell division</keyword>
<evidence type="ECO:0000256" key="17">
    <source>
        <dbReference type="ARBA" id="ARBA00032630"/>
    </source>
</evidence>
<evidence type="ECO:0000256" key="12">
    <source>
        <dbReference type="ARBA" id="ARBA00023204"/>
    </source>
</evidence>
<evidence type="ECO:0000256" key="13">
    <source>
        <dbReference type="ARBA" id="ARBA00023242"/>
    </source>
</evidence>
<evidence type="ECO:0000256" key="14">
    <source>
        <dbReference type="ARBA" id="ARBA00023306"/>
    </source>
</evidence>
<dbReference type="InterPro" id="IPR010358">
    <property type="entry name" value="BRE"/>
</dbReference>
<dbReference type="GO" id="GO:0051301">
    <property type="term" value="P:cell division"/>
    <property type="evidence" value="ECO:0007669"/>
    <property type="project" value="UniProtKB-KW"/>
</dbReference>
<evidence type="ECO:0000256" key="9">
    <source>
        <dbReference type="ARBA" id="ARBA00022776"/>
    </source>
</evidence>
<evidence type="ECO:0000256" key="4">
    <source>
        <dbReference type="ARBA" id="ARBA00022490"/>
    </source>
</evidence>
<evidence type="ECO:0000313" key="18">
    <source>
        <dbReference type="EMBL" id="RVX03292.1"/>
    </source>
</evidence>
<evidence type="ECO:0000256" key="1">
    <source>
        <dbReference type="ARBA" id="ARBA00004123"/>
    </source>
</evidence>
<dbReference type="GO" id="GO:0006325">
    <property type="term" value="P:chromatin organization"/>
    <property type="evidence" value="ECO:0007669"/>
    <property type="project" value="UniProtKB-KW"/>
</dbReference>
<comment type="similarity">
    <text evidence="15">Belongs to the BABAM2 family.</text>
</comment>
<protein>
    <recommendedName>
        <fullName evidence="3">BRISC and BRCA1-A complex member 2</fullName>
    </recommendedName>
    <alternativeName>
        <fullName evidence="16">BRCA1-A complex subunit BRE</fullName>
    </alternativeName>
    <alternativeName>
        <fullName evidence="17">BRCA1/BRCA2-containing complex subunit 45</fullName>
    </alternativeName>
</protein>
<dbReference type="GO" id="GO:0006281">
    <property type="term" value="P:DNA repair"/>
    <property type="evidence" value="ECO:0007669"/>
    <property type="project" value="UniProtKB-KW"/>
</dbReference>
<sequence>MGVLQKSYISCCIWGVYMSGAFFPSNTVPKATASFDASKFSVYFLVILQHFNSQGAPIKSHLLTEYPWSPRWESSQMAERILEFLVDECLNFKKFCNEAQL</sequence>
<evidence type="ECO:0000256" key="15">
    <source>
        <dbReference type="ARBA" id="ARBA00025766"/>
    </source>
</evidence>